<dbReference type="PANTHER" id="PTHR13023:SF3">
    <property type="entry name" value="SOLUBLE CALCIUM-ACTIVATED NUCLEOTIDASE 1"/>
    <property type="match status" value="1"/>
</dbReference>
<proteinExistence type="inferred from homology"/>
<dbReference type="GO" id="GO:0004382">
    <property type="term" value="F:GDP phosphatase activity"/>
    <property type="evidence" value="ECO:0007669"/>
    <property type="project" value="TreeGrafter"/>
</dbReference>
<feature type="transmembrane region" description="Helical" evidence="7">
    <location>
        <begin position="67"/>
        <end position="88"/>
    </location>
</feature>
<dbReference type="InterPro" id="IPR036258">
    <property type="entry name" value="Apyrase_sf"/>
</dbReference>
<evidence type="ECO:0000256" key="1">
    <source>
        <dbReference type="ARBA" id="ARBA00001913"/>
    </source>
</evidence>
<dbReference type="Proteomes" id="UP000277928">
    <property type="component" value="Unassembled WGS sequence"/>
</dbReference>
<evidence type="ECO:0008006" key="10">
    <source>
        <dbReference type="Google" id="ProtNLM"/>
    </source>
</evidence>
<evidence type="ECO:0000256" key="5">
    <source>
        <dbReference type="ARBA" id="ARBA00025738"/>
    </source>
</evidence>
<keyword evidence="7" id="KW-0812">Transmembrane</keyword>
<dbReference type="FunFam" id="2.120.10.100:FF:000001">
    <property type="entry name" value="Soluble calcium-activated nucleotidase 1"/>
    <property type="match status" value="1"/>
</dbReference>
<evidence type="ECO:0000256" key="4">
    <source>
        <dbReference type="ARBA" id="ARBA00022837"/>
    </source>
</evidence>
<comment type="similarity">
    <text evidence="5">Belongs to the apyrase family.</text>
</comment>
<evidence type="ECO:0000313" key="9">
    <source>
        <dbReference type="Proteomes" id="UP000277928"/>
    </source>
</evidence>
<keyword evidence="4 6" id="KW-0106">Calcium</keyword>
<dbReference type="Gene3D" id="2.120.10.100">
    <property type="entry name" value="Apyrase"/>
    <property type="match status" value="1"/>
</dbReference>
<reference evidence="8 9" key="1">
    <citation type="submission" date="2018-08" db="EMBL/GenBank/DDBJ databases">
        <authorList>
            <person name="Laetsch R D."/>
            <person name="Stevens L."/>
            <person name="Kumar S."/>
            <person name="Blaxter L. M."/>
        </authorList>
    </citation>
    <scope>NUCLEOTIDE SEQUENCE [LARGE SCALE GENOMIC DNA]</scope>
</reference>
<feature type="binding site" evidence="6">
    <location>
        <position position="231"/>
    </location>
    <ligand>
        <name>Ca(2+)</name>
        <dbReference type="ChEBI" id="CHEBI:29108"/>
    </ligand>
</feature>
<sequence length="420" mass="47134">MKPFGVQLLENKGSQSINNILSQLGQLGDVDTLEIPLSAIIDTNFICMANLKICTKMQKNDTYGLPTGSSITVAVLIAILCASFISLTRNMQKPGCHRRPYNMSQLGHEVLLADGSRQFRIMVVTDLDKSSKHPTEENLWQSFIEFGVLTVNKEYAEASIKWNSNEQIPLYSTIAGGGRSMELSDLVIFDGNLLSIDDRTGIIYRIEQGVAYPWIYLSDGAGNTTKGFKGEWMTVKNGNLYVGGLGKEWTTTKGVVINENPMWIKLVTPEGSVEHINWVNEYKKLRSAVGIEWPGYMIHESVQWSEIYKKWFFLPRRASKLAYSEAEDEKRGTNYLLIASEDFSNIKYQQIGPLSSARGFSAFQFVPGTNDRIIVALKSEEKDGFPVASYVTVFNHEMGHVLLEEVPLFGKFKYEGIAFV</sequence>
<dbReference type="OMA" id="RDEHMGC"/>
<dbReference type="SUPFAM" id="SSF101887">
    <property type="entry name" value="Apyrase"/>
    <property type="match status" value="1"/>
</dbReference>
<keyword evidence="9" id="KW-1185">Reference proteome</keyword>
<feature type="binding site" evidence="6">
    <location>
        <position position="184"/>
    </location>
    <ligand>
        <name>Ca(2+)</name>
        <dbReference type="ChEBI" id="CHEBI:29108"/>
    </ligand>
</feature>
<protein>
    <recommendedName>
        <fullName evidence="10">Apyrase</fullName>
    </recommendedName>
</protein>
<organism evidence="8 9">
    <name type="scientific">Litomosoides sigmodontis</name>
    <name type="common">Filarial nematode worm</name>
    <dbReference type="NCBI Taxonomy" id="42156"/>
    <lineage>
        <taxon>Eukaryota</taxon>
        <taxon>Metazoa</taxon>
        <taxon>Ecdysozoa</taxon>
        <taxon>Nematoda</taxon>
        <taxon>Chromadorea</taxon>
        <taxon>Rhabditida</taxon>
        <taxon>Spirurina</taxon>
        <taxon>Spiruromorpha</taxon>
        <taxon>Filarioidea</taxon>
        <taxon>Onchocercidae</taxon>
        <taxon>Litomosoides</taxon>
    </lineage>
</organism>
<evidence type="ECO:0000313" key="8">
    <source>
        <dbReference type="EMBL" id="VDK81001.1"/>
    </source>
</evidence>
<evidence type="ECO:0000256" key="3">
    <source>
        <dbReference type="ARBA" id="ARBA00022801"/>
    </source>
</evidence>
<keyword evidence="2 6" id="KW-0479">Metal-binding</keyword>
<evidence type="ECO:0000256" key="2">
    <source>
        <dbReference type="ARBA" id="ARBA00022723"/>
    </source>
</evidence>
<dbReference type="Pfam" id="PF06079">
    <property type="entry name" value="Apyrase"/>
    <property type="match status" value="1"/>
</dbReference>
<name>A0A3P6UU44_LITSI</name>
<evidence type="ECO:0000256" key="7">
    <source>
        <dbReference type="SAM" id="Phobius"/>
    </source>
</evidence>
<feature type="binding site" evidence="6">
    <location>
        <position position="185"/>
    </location>
    <ligand>
        <name>Ca(2+)</name>
        <dbReference type="ChEBI" id="CHEBI:29108"/>
    </ligand>
</feature>
<accession>A0A3P6UU44</accession>
<keyword evidence="7" id="KW-0472">Membrane</keyword>
<comment type="cofactor">
    <cofactor evidence="1 6">
        <name>Ca(2+)</name>
        <dbReference type="ChEBI" id="CHEBI:29108"/>
    </cofactor>
</comment>
<dbReference type="OrthoDB" id="25028at2759"/>
<dbReference type="InterPro" id="IPR009283">
    <property type="entry name" value="Apyrase"/>
</dbReference>
<feature type="binding site" evidence="6">
    <location>
        <position position="415"/>
    </location>
    <ligand>
        <name>Ca(2+)</name>
        <dbReference type="ChEBI" id="CHEBI:29108"/>
    </ligand>
</feature>
<dbReference type="STRING" id="42156.A0A3P6UU44"/>
<feature type="binding site" evidence="6">
    <location>
        <position position="361"/>
    </location>
    <ligand>
        <name>Ca(2+)</name>
        <dbReference type="ChEBI" id="CHEBI:29108"/>
    </ligand>
</feature>
<dbReference type="GO" id="GO:0030166">
    <property type="term" value="P:proteoglycan biosynthetic process"/>
    <property type="evidence" value="ECO:0007669"/>
    <property type="project" value="TreeGrafter"/>
</dbReference>
<dbReference type="PANTHER" id="PTHR13023">
    <property type="entry name" value="APYRASE"/>
    <property type="match status" value="1"/>
</dbReference>
<dbReference type="EMBL" id="UYRX01000366">
    <property type="protein sequence ID" value="VDK81001.1"/>
    <property type="molecule type" value="Genomic_DNA"/>
</dbReference>
<feature type="binding site" evidence="6">
    <location>
        <position position="300"/>
    </location>
    <ligand>
        <name>Ca(2+)</name>
        <dbReference type="ChEBI" id="CHEBI:29108"/>
    </ligand>
</feature>
<dbReference type="GO" id="GO:0005509">
    <property type="term" value="F:calcium ion binding"/>
    <property type="evidence" value="ECO:0007669"/>
    <property type="project" value="InterPro"/>
</dbReference>
<keyword evidence="3" id="KW-0378">Hydrolase</keyword>
<keyword evidence="7" id="KW-1133">Transmembrane helix</keyword>
<dbReference type="AlphaFoldDB" id="A0A3P6UU44"/>
<gene>
    <name evidence="8" type="ORF">NLS_LOCUS5132</name>
</gene>
<evidence type="ECO:0000256" key="6">
    <source>
        <dbReference type="PIRSR" id="PIRSR609283-1"/>
    </source>
</evidence>
<dbReference type="GO" id="GO:0045134">
    <property type="term" value="F:UDP phosphatase activity"/>
    <property type="evidence" value="ECO:0007669"/>
    <property type="project" value="TreeGrafter"/>
</dbReference>